<feature type="transmembrane region" description="Helical" evidence="7">
    <location>
        <begin position="206"/>
        <end position="228"/>
    </location>
</feature>
<keyword evidence="3" id="KW-1003">Cell membrane</keyword>
<name>A0AA47I584_9CLOT</name>
<evidence type="ECO:0000256" key="4">
    <source>
        <dbReference type="ARBA" id="ARBA00022692"/>
    </source>
</evidence>
<sequence>MSKKKKSLKFGNNNVTGYILIAPWLIGFLIMYAIPMVISLYFSFTKYNLLSTPRFIGIDNFKRMFFNDPSFWKSLGVTFYYVFMLVPLRLIFAFIVAMLLNSKRKFLGLYRAVYYVPSIVGGSVAVSIVWKQIFGNDGVAMSLLSIIGIHQKISFIGNPSTAIWTIISLGVWQFGSAMLIFLAAIKQLPKSIYESASIDGAGFFRQVFKITIPMLTPVIFFNLILQIINAFKAFTESYIITQGGPMDSTLFYVLNLYRKSFTYFDMGYSSAMAWVLVAIIGIFTAVLFKSQTAWVHYESKE</sequence>
<evidence type="ECO:0000256" key="3">
    <source>
        <dbReference type="ARBA" id="ARBA00022475"/>
    </source>
</evidence>
<evidence type="ECO:0000256" key="2">
    <source>
        <dbReference type="ARBA" id="ARBA00022448"/>
    </source>
</evidence>
<feature type="transmembrane region" description="Helical" evidence="7">
    <location>
        <begin position="112"/>
        <end position="133"/>
    </location>
</feature>
<gene>
    <name evidence="9" type="ORF">LL038_12960</name>
</gene>
<dbReference type="Proteomes" id="UP001164733">
    <property type="component" value="Chromosome"/>
</dbReference>
<dbReference type="PROSITE" id="PS50928">
    <property type="entry name" value="ABC_TM1"/>
    <property type="match status" value="1"/>
</dbReference>
<keyword evidence="6 7" id="KW-0472">Membrane</keyword>
<evidence type="ECO:0000259" key="8">
    <source>
        <dbReference type="PROSITE" id="PS50928"/>
    </source>
</evidence>
<dbReference type="PANTHER" id="PTHR30193:SF1">
    <property type="entry name" value="ABC TRANSPORTER PERMEASE PROTEIN YESP-RELATED"/>
    <property type="match status" value="1"/>
</dbReference>
<dbReference type="InterPro" id="IPR051393">
    <property type="entry name" value="ABC_transporter_permease"/>
</dbReference>
<dbReference type="Pfam" id="PF00528">
    <property type="entry name" value="BPD_transp_1"/>
    <property type="match status" value="1"/>
</dbReference>
<comment type="similarity">
    <text evidence="7">Belongs to the binding-protein-dependent transport system permease family.</text>
</comment>
<evidence type="ECO:0000256" key="1">
    <source>
        <dbReference type="ARBA" id="ARBA00004651"/>
    </source>
</evidence>
<dbReference type="RefSeq" id="WP_216124127.1">
    <property type="nucleotide sequence ID" value="NZ_CP086239.1"/>
</dbReference>
<dbReference type="AlphaFoldDB" id="A0AA47I584"/>
<dbReference type="EMBL" id="CP086239">
    <property type="protein sequence ID" value="WAG58570.1"/>
    <property type="molecule type" value="Genomic_DNA"/>
</dbReference>
<feature type="transmembrane region" description="Helical" evidence="7">
    <location>
        <begin position="266"/>
        <end position="288"/>
    </location>
</feature>
<keyword evidence="4 7" id="KW-0812">Transmembrane</keyword>
<evidence type="ECO:0000256" key="7">
    <source>
        <dbReference type="RuleBase" id="RU363032"/>
    </source>
</evidence>
<feature type="transmembrane region" description="Helical" evidence="7">
    <location>
        <begin position="79"/>
        <end position="100"/>
    </location>
</feature>
<evidence type="ECO:0000313" key="9">
    <source>
        <dbReference type="EMBL" id="WAG58570.1"/>
    </source>
</evidence>
<keyword evidence="5 7" id="KW-1133">Transmembrane helix</keyword>
<dbReference type="InterPro" id="IPR000515">
    <property type="entry name" value="MetI-like"/>
</dbReference>
<feature type="transmembrane region" description="Helical" evidence="7">
    <location>
        <begin position="21"/>
        <end position="44"/>
    </location>
</feature>
<dbReference type="PANTHER" id="PTHR30193">
    <property type="entry name" value="ABC TRANSPORTER PERMEASE PROTEIN"/>
    <property type="match status" value="1"/>
</dbReference>
<feature type="domain" description="ABC transmembrane type-1" evidence="8">
    <location>
        <begin position="75"/>
        <end position="287"/>
    </location>
</feature>
<dbReference type="GO" id="GO:0055085">
    <property type="term" value="P:transmembrane transport"/>
    <property type="evidence" value="ECO:0007669"/>
    <property type="project" value="InterPro"/>
</dbReference>
<proteinExistence type="inferred from homology"/>
<accession>A0AA47I584</accession>
<reference evidence="9" key="1">
    <citation type="submission" date="2021-11" db="EMBL/GenBank/DDBJ databases">
        <title>Clostridia strains as spoilage organisms.</title>
        <authorList>
            <person name="Wambui J."/>
            <person name="Stevens M.J.A."/>
            <person name="Stephan R."/>
        </authorList>
    </citation>
    <scope>NUCLEOTIDE SEQUENCE</scope>
    <source>
        <strain evidence="9">CF009</strain>
    </source>
</reference>
<organism evidence="9 10">
    <name type="scientific">Clostridium estertheticum</name>
    <dbReference type="NCBI Taxonomy" id="238834"/>
    <lineage>
        <taxon>Bacteria</taxon>
        <taxon>Bacillati</taxon>
        <taxon>Bacillota</taxon>
        <taxon>Clostridia</taxon>
        <taxon>Eubacteriales</taxon>
        <taxon>Clostridiaceae</taxon>
        <taxon>Clostridium</taxon>
    </lineage>
</organism>
<dbReference type="GO" id="GO:0005886">
    <property type="term" value="C:plasma membrane"/>
    <property type="evidence" value="ECO:0007669"/>
    <property type="project" value="UniProtKB-SubCell"/>
</dbReference>
<keyword evidence="2 7" id="KW-0813">Transport</keyword>
<evidence type="ECO:0000256" key="5">
    <source>
        <dbReference type="ARBA" id="ARBA00022989"/>
    </source>
</evidence>
<evidence type="ECO:0000313" key="10">
    <source>
        <dbReference type="Proteomes" id="UP001164733"/>
    </source>
</evidence>
<evidence type="ECO:0000256" key="6">
    <source>
        <dbReference type="ARBA" id="ARBA00023136"/>
    </source>
</evidence>
<protein>
    <submittedName>
        <fullName evidence="9">Sugar ABC transporter permease</fullName>
    </submittedName>
</protein>
<feature type="transmembrane region" description="Helical" evidence="7">
    <location>
        <begin position="162"/>
        <end position="185"/>
    </location>
</feature>
<dbReference type="CDD" id="cd06261">
    <property type="entry name" value="TM_PBP2"/>
    <property type="match status" value="1"/>
</dbReference>
<comment type="subcellular location">
    <subcellularLocation>
        <location evidence="1 7">Cell membrane</location>
        <topology evidence="1 7">Multi-pass membrane protein</topology>
    </subcellularLocation>
</comment>